<feature type="chain" id="PRO_5031216750" description="Outer membrane protein beta-barrel domain-containing protein" evidence="1">
    <location>
        <begin position="21"/>
        <end position="194"/>
    </location>
</feature>
<reference evidence="2 3" key="1">
    <citation type="submission" date="2020-08" db="EMBL/GenBank/DDBJ databases">
        <title>Genomic Encyclopedia of Type Strains, Phase IV (KMG-V): Genome sequencing to study the core and pangenomes of soil and plant-associated prokaryotes.</title>
        <authorList>
            <person name="Whitman W."/>
        </authorList>
    </citation>
    <scope>NUCLEOTIDE SEQUENCE [LARGE SCALE GENOMIC DNA]</scope>
    <source>
        <strain evidence="2 3">M8UP14</strain>
    </source>
</reference>
<sequence length="194" mass="20407">MRTPLISLLILLLASASARAQATAKATMRLDAAVLYDANRSKTLPGHTFWLQGGSAMAGVSLWKGFGVVGDITGSQSGKISSDGVGLRLLTFTAGPQYKWIAPSRADYYNSSVFGHVLFGEATASNSVFAGATESSSSASSFCFKVGGGVDLDITPRISLRVVQADWVRTHFPNGTSNVQNNIQLGAGVVIHLR</sequence>
<dbReference type="EMBL" id="JACHIP010000001">
    <property type="protein sequence ID" value="MBB5056272.1"/>
    <property type="molecule type" value="Genomic_DNA"/>
</dbReference>
<evidence type="ECO:0000313" key="2">
    <source>
        <dbReference type="EMBL" id="MBB5056272.1"/>
    </source>
</evidence>
<keyword evidence="1" id="KW-0732">Signal</keyword>
<feature type="signal peptide" evidence="1">
    <location>
        <begin position="1"/>
        <end position="20"/>
    </location>
</feature>
<dbReference type="InterPro" id="IPR011250">
    <property type="entry name" value="OMP/PagP_B-barrel"/>
</dbReference>
<protein>
    <recommendedName>
        <fullName evidence="4">Outer membrane protein beta-barrel domain-containing protein</fullName>
    </recommendedName>
</protein>
<evidence type="ECO:0000313" key="3">
    <source>
        <dbReference type="Proteomes" id="UP000540989"/>
    </source>
</evidence>
<organism evidence="2 3">
    <name type="scientific">Granulicella aggregans</name>
    <dbReference type="NCBI Taxonomy" id="474949"/>
    <lineage>
        <taxon>Bacteria</taxon>
        <taxon>Pseudomonadati</taxon>
        <taxon>Acidobacteriota</taxon>
        <taxon>Terriglobia</taxon>
        <taxon>Terriglobales</taxon>
        <taxon>Acidobacteriaceae</taxon>
        <taxon>Granulicella</taxon>
    </lineage>
</organism>
<dbReference type="Proteomes" id="UP000540989">
    <property type="component" value="Unassembled WGS sequence"/>
</dbReference>
<evidence type="ECO:0000256" key="1">
    <source>
        <dbReference type="SAM" id="SignalP"/>
    </source>
</evidence>
<name>A0A7W7ZAM1_9BACT</name>
<accession>A0A7W7ZAM1</accession>
<evidence type="ECO:0008006" key="4">
    <source>
        <dbReference type="Google" id="ProtNLM"/>
    </source>
</evidence>
<proteinExistence type="predicted"/>
<keyword evidence="3" id="KW-1185">Reference proteome</keyword>
<dbReference type="RefSeq" id="WP_184213937.1">
    <property type="nucleotide sequence ID" value="NZ_JACHIP010000001.1"/>
</dbReference>
<gene>
    <name evidence="2" type="ORF">HDF16_000941</name>
</gene>
<dbReference type="SUPFAM" id="SSF56925">
    <property type="entry name" value="OMPA-like"/>
    <property type="match status" value="1"/>
</dbReference>
<dbReference type="AlphaFoldDB" id="A0A7W7ZAM1"/>
<comment type="caution">
    <text evidence="2">The sequence shown here is derived from an EMBL/GenBank/DDBJ whole genome shotgun (WGS) entry which is preliminary data.</text>
</comment>